<keyword evidence="4" id="KW-1185">Reference proteome</keyword>
<feature type="domain" description="CCHC-type" evidence="2">
    <location>
        <begin position="245"/>
        <end position="259"/>
    </location>
</feature>
<dbReference type="InterPro" id="IPR001878">
    <property type="entry name" value="Znf_CCHC"/>
</dbReference>
<dbReference type="AlphaFoldDB" id="K3XSH9"/>
<evidence type="ECO:0000313" key="4">
    <source>
        <dbReference type="Proteomes" id="UP000004995"/>
    </source>
</evidence>
<evidence type="ECO:0000259" key="2">
    <source>
        <dbReference type="PROSITE" id="PS50158"/>
    </source>
</evidence>
<name>K3XSH9_SETIT</name>
<evidence type="ECO:0000256" key="1">
    <source>
        <dbReference type="PROSITE-ProRule" id="PRU00047"/>
    </source>
</evidence>
<dbReference type="Gramene" id="KQL03643">
    <property type="protein sequence ID" value="KQL03643"/>
    <property type="gene ID" value="SETIT_004878mg"/>
</dbReference>
<protein>
    <recommendedName>
        <fullName evidence="2">CCHC-type domain-containing protein</fullName>
    </recommendedName>
</protein>
<organism evidence="3 4">
    <name type="scientific">Setaria italica</name>
    <name type="common">Foxtail millet</name>
    <name type="synonym">Panicum italicum</name>
    <dbReference type="NCBI Taxonomy" id="4555"/>
    <lineage>
        <taxon>Eukaryota</taxon>
        <taxon>Viridiplantae</taxon>
        <taxon>Streptophyta</taxon>
        <taxon>Embryophyta</taxon>
        <taxon>Tracheophyta</taxon>
        <taxon>Spermatophyta</taxon>
        <taxon>Magnoliopsida</taxon>
        <taxon>Liliopsida</taxon>
        <taxon>Poales</taxon>
        <taxon>Poaceae</taxon>
        <taxon>PACMAD clade</taxon>
        <taxon>Panicoideae</taxon>
        <taxon>Panicodae</taxon>
        <taxon>Paniceae</taxon>
        <taxon>Cenchrinae</taxon>
        <taxon>Setaria</taxon>
    </lineage>
</organism>
<evidence type="ECO:0000313" key="3">
    <source>
        <dbReference type="EnsemblPlants" id="KQL03643"/>
    </source>
</evidence>
<dbReference type="HOGENOM" id="CLU_021137_2_0_1"/>
<dbReference type="PANTHER" id="PTHR35317:SF38">
    <property type="entry name" value="RNA-DIRECTED DNA POLYMERASE"/>
    <property type="match status" value="1"/>
</dbReference>
<dbReference type="STRING" id="4555.K3XSH9"/>
<reference evidence="4" key="1">
    <citation type="journal article" date="2012" name="Nat. Biotechnol.">
        <title>Reference genome sequence of the model plant Setaria.</title>
        <authorList>
            <person name="Bennetzen J.L."/>
            <person name="Schmutz J."/>
            <person name="Wang H."/>
            <person name="Percifield R."/>
            <person name="Hawkins J."/>
            <person name="Pontaroli A.C."/>
            <person name="Estep M."/>
            <person name="Feng L."/>
            <person name="Vaughn J.N."/>
            <person name="Grimwood J."/>
            <person name="Jenkins J."/>
            <person name="Barry K."/>
            <person name="Lindquist E."/>
            <person name="Hellsten U."/>
            <person name="Deshpande S."/>
            <person name="Wang X."/>
            <person name="Wu X."/>
            <person name="Mitros T."/>
            <person name="Triplett J."/>
            <person name="Yang X."/>
            <person name="Ye C.Y."/>
            <person name="Mauro-Herrera M."/>
            <person name="Wang L."/>
            <person name="Li P."/>
            <person name="Sharma M."/>
            <person name="Sharma R."/>
            <person name="Ronald P.C."/>
            <person name="Panaud O."/>
            <person name="Kellogg E.A."/>
            <person name="Brutnell T.P."/>
            <person name="Doust A.N."/>
            <person name="Tuskan G.A."/>
            <person name="Rokhsar D."/>
            <person name="Devos K.M."/>
        </authorList>
    </citation>
    <scope>NUCLEOTIDE SEQUENCE [LARGE SCALE GENOMIC DNA]</scope>
    <source>
        <strain evidence="4">cv. Yugu1</strain>
    </source>
</reference>
<dbReference type="EMBL" id="AGNK02002776">
    <property type="status" value="NOT_ANNOTATED_CDS"/>
    <property type="molecule type" value="Genomic_DNA"/>
</dbReference>
<dbReference type="GO" id="GO:0008270">
    <property type="term" value="F:zinc ion binding"/>
    <property type="evidence" value="ECO:0007669"/>
    <property type="project" value="UniProtKB-KW"/>
</dbReference>
<proteinExistence type="predicted"/>
<dbReference type="OMA" id="FENMMFR"/>
<dbReference type="EnsemblPlants" id="KQL03643">
    <property type="protein sequence ID" value="KQL03643"/>
    <property type="gene ID" value="SETIT_004878mg"/>
</dbReference>
<dbReference type="PANTHER" id="PTHR35317">
    <property type="entry name" value="OS04G0629600 PROTEIN"/>
    <property type="match status" value="1"/>
</dbReference>
<dbReference type="InParanoid" id="K3XSH9"/>
<dbReference type="Gene3D" id="4.10.60.10">
    <property type="entry name" value="Zinc finger, CCHC-type"/>
    <property type="match status" value="1"/>
</dbReference>
<dbReference type="InterPro" id="IPR036875">
    <property type="entry name" value="Znf_CCHC_sf"/>
</dbReference>
<dbReference type="eggNOG" id="KOG0017">
    <property type="taxonomic scope" value="Eukaryota"/>
</dbReference>
<dbReference type="Pfam" id="PF14223">
    <property type="entry name" value="Retrotran_gag_2"/>
    <property type="match status" value="1"/>
</dbReference>
<keyword evidence="1" id="KW-0863">Zinc-finger</keyword>
<dbReference type="GO" id="GO:0003676">
    <property type="term" value="F:nucleic acid binding"/>
    <property type="evidence" value="ECO:0007669"/>
    <property type="project" value="InterPro"/>
</dbReference>
<keyword evidence="1" id="KW-0862">Zinc</keyword>
<accession>K3XSH9</accession>
<dbReference type="PROSITE" id="PS50158">
    <property type="entry name" value="ZF_CCHC"/>
    <property type="match status" value="1"/>
</dbReference>
<reference evidence="3" key="2">
    <citation type="submission" date="2018-08" db="UniProtKB">
        <authorList>
            <consortium name="EnsemblPlants"/>
        </authorList>
    </citation>
    <scope>IDENTIFICATION</scope>
    <source>
        <strain evidence="3">Yugu1</strain>
    </source>
</reference>
<dbReference type="SUPFAM" id="SSF57756">
    <property type="entry name" value="Retrovirus zinc finger-like domains"/>
    <property type="match status" value="1"/>
</dbReference>
<dbReference type="Proteomes" id="UP000004995">
    <property type="component" value="Unassembled WGS sequence"/>
</dbReference>
<sequence>MLGDGSSKAAAGSEGMTKVPGREGMVSLQFPVLNKTNYGAWAVRMKLLMRAQGVWDVADPNDEQRINDDEKDNMAMAIISMGLGDEMLMQVAEKESAFEMWTALCSMHMGAERTKEAKVQTLCWELENLCMGNAELVDDFAAKVMLLVGQVRGLGEKIEEKQVSDKRLLRAVSDKFVHIASAIEQFEDLKKMTLEEVIGSLKAHEECVKARDARGARSEEQILMTSGRGRGRGGEVRKDRSRDQCYHCEEYGHHSYECPAKGKGKKQEEKVLLAEGFSMADDEQALV</sequence>
<keyword evidence="1" id="KW-0479">Metal-binding</keyword>